<protein>
    <submittedName>
        <fullName evidence="1">Uncharacterized protein</fullName>
    </submittedName>
</protein>
<evidence type="ECO:0000313" key="2">
    <source>
        <dbReference type="Proteomes" id="UP000037953"/>
    </source>
</evidence>
<dbReference type="RefSeq" id="WP_062698416.1">
    <property type="nucleotide sequence ID" value="NZ_LJOD01000004.1"/>
</dbReference>
<reference evidence="1 2" key="1">
    <citation type="journal article" date="2015" name="Genom Data">
        <title>Draft genome sequence of a multidrug-resistant Chryseobacterium indologenes isolate from Malaysia.</title>
        <authorList>
            <person name="Yu C.Y."/>
            <person name="Ang G.Y."/>
            <person name="Cheng H.J."/>
            <person name="Cheong Y.M."/>
            <person name="Yin W.F."/>
            <person name="Chan K.G."/>
        </authorList>
    </citation>
    <scope>NUCLEOTIDE SEQUENCE [LARGE SCALE GENOMIC DNA]</scope>
    <source>
        <strain evidence="1 2">CI_885</strain>
    </source>
</reference>
<dbReference type="OrthoDB" id="1263809at2"/>
<sequence length="82" mass="9999">MIPDKQLYEKEFLLGLSKKEVIKELGHGFNFYPDDIWYYEINRTWWGMKTVLFLIFRNGKLQHKNIKKVYGKIYKTKLPENL</sequence>
<proteinExistence type="predicted"/>
<gene>
    <name evidence="1" type="ORF">AOB46_08935</name>
</gene>
<dbReference type="AlphaFoldDB" id="A0A0N1KS89"/>
<organism evidence="1 2">
    <name type="scientific">Chryseobacterium indologenes</name>
    <name type="common">Flavobacterium indologenes</name>
    <dbReference type="NCBI Taxonomy" id="253"/>
    <lineage>
        <taxon>Bacteria</taxon>
        <taxon>Pseudomonadati</taxon>
        <taxon>Bacteroidota</taxon>
        <taxon>Flavobacteriia</taxon>
        <taxon>Flavobacteriales</taxon>
        <taxon>Weeksellaceae</taxon>
        <taxon>Chryseobacterium group</taxon>
        <taxon>Chryseobacterium</taxon>
    </lineage>
</organism>
<accession>A0A0N1KS89</accession>
<comment type="caution">
    <text evidence="1">The sequence shown here is derived from an EMBL/GenBank/DDBJ whole genome shotgun (WGS) entry which is preliminary data.</text>
</comment>
<dbReference type="Proteomes" id="UP000037953">
    <property type="component" value="Unassembled WGS sequence"/>
</dbReference>
<name>A0A0N1KS89_CHRID</name>
<reference evidence="2" key="2">
    <citation type="submission" date="2015-09" db="EMBL/GenBank/DDBJ databases">
        <title>Draft genome sequence of a multidrug-resistant Chryseobacterium indologenes isolate from Malaysia.</title>
        <authorList>
            <person name="Yu C.Y."/>
            <person name="Ang G.Y."/>
            <person name="Chan K.-G."/>
        </authorList>
    </citation>
    <scope>NUCLEOTIDE SEQUENCE [LARGE SCALE GENOMIC DNA]</scope>
    <source>
        <strain evidence="2">CI_885</strain>
    </source>
</reference>
<dbReference type="EMBL" id="LJOD01000004">
    <property type="protein sequence ID" value="KPE51759.1"/>
    <property type="molecule type" value="Genomic_DNA"/>
</dbReference>
<evidence type="ECO:0000313" key="1">
    <source>
        <dbReference type="EMBL" id="KPE51759.1"/>
    </source>
</evidence>